<sequence length="100" mass="11205">MQTNELVVESLPKVNSDELAEVVVVTETVPPNRIDVVERFLIASSAVLPSGRLNALLRMLSENWDVSCWRMKHGELRGRSIEGGLLLSVEETEEVRFLAE</sequence>
<evidence type="ECO:0000313" key="1">
    <source>
        <dbReference type="EMBL" id="CAI8596782.1"/>
    </source>
</evidence>
<protein>
    <submittedName>
        <fullName evidence="1">Uncharacterized protein</fullName>
    </submittedName>
</protein>
<dbReference type="EMBL" id="OX451737">
    <property type="protein sequence ID" value="CAI8596782.1"/>
    <property type="molecule type" value="Genomic_DNA"/>
</dbReference>
<evidence type="ECO:0000313" key="2">
    <source>
        <dbReference type="Proteomes" id="UP001157006"/>
    </source>
</evidence>
<dbReference type="Proteomes" id="UP001157006">
    <property type="component" value="Chromosome 2"/>
</dbReference>
<reference evidence="1 2" key="1">
    <citation type="submission" date="2023-01" db="EMBL/GenBank/DDBJ databases">
        <authorList>
            <person name="Kreplak J."/>
        </authorList>
    </citation>
    <scope>NUCLEOTIDE SEQUENCE [LARGE SCALE GENOMIC DNA]</scope>
</reference>
<dbReference type="AlphaFoldDB" id="A0AAV0ZG78"/>
<organism evidence="1 2">
    <name type="scientific">Vicia faba</name>
    <name type="common">Broad bean</name>
    <name type="synonym">Faba vulgaris</name>
    <dbReference type="NCBI Taxonomy" id="3906"/>
    <lineage>
        <taxon>Eukaryota</taxon>
        <taxon>Viridiplantae</taxon>
        <taxon>Streptophyta</taxon>
        <taxon>Embryophyta</taxon>
        <taxon>Tracheophyta</taxon>
        <taxon>Spermatophyta</taxon>
        <taxon>Magnoliopsida</taxon>
        <taxon>eudicotyledons</taxon>
        <taxon>Gunneridae</taxon>
        <taxon>Pentapetalae</taxon>
        <taxon>rosids</taxon>
        <taxon>fabids</taxon>
        <taxon>Fabales</taxon>
        <taxon>Fabaceae</taxon>
        <taxon>Papilionoideae</taxon>
        <taxon>50 kb inversion clade</taxon>
        <taxon>NPAAA clade</taxon>
        <taxon>Hologalegina</taxon>
        <taxon>IRL clade</taxon>
        <taxon>Fabeae</taxon>
        <taxon>Vicia</taxon>
    </lineage>
</organism>
<name>A0AAV0ZG78_VICFA</name>
<gene>
    <name evidence="1" type="ORF">VFH_II051400</name>
</gene>
<accession>A0AAV0ZG78</accession>
<proteinExistence type="predicted"/>
<keyword evidence="2" id="KW-1185">Reference proteome</keyword>